<organism evidence="2 3">
    <name type="scientific">Portunus trituberculatus</name>
    <name type="common">Swimming crab</name>
    <name type="synonym">Neptunus trituberculatus</name>
    <dbReference type="NCBI Taxonomy" id="210409"/>
    <lineage>
        <taxon>Eukaryota</taxon>
        <taxon>Metazoa</taxon>
        <taxon>Ecdysozoa</taxon>
        <taxon>Arthropoda</taxon>
        <taxon>Crustacea</taxon>
        <taxon>Multicrustacea</taxon>
        <taxon>Malacostraca</taxon>
        <taxon>Eumalacostraca</taxon>
        <taxon>Eucarida</taxon>
        <taxon>Decapoda</taxon>
        <taxon>Pleocyemata</taxon>
        <taxon>Brachyura</taxon>
        <taxon>Eubrachyura</taxon>
        <taxon>Portunoidea</taxon>
        <taxon>Portunidae</taxon>
        <taxon>Portuninae</taxon>
        <taxon>Portunus</taxon>
    </lineage>
</organism>
<keyword evidence="3" id="KW-1185">Reference proteome</keyword>
<dbReference type="Proteomes" id="UP000324222">
    <property type="component" value="Unassembled WGS sequence"/>
</dbReference>
<evidence type="ECO:0000256" key="1">
    <source>
        <dbReference type="SAM" id="MobiDB-lite"/>
    </source>
</evidence>
<feature type="region of interest" description="Disordered" evidence="1">
    <location>
        <begin position="1"/>
        <end position="31"/>
    </location>
</feature>
<reference evidence="2 3" key="1">
    <citation type="submission" date="2019-05" db="EMBL/GenBank/DDBJ databases">
        <title>Another draft genome of Portunus trituberculatus and its Hox gene families provides insights of decapod evolution.</title>
        <authorList>
            <person name="Jeong J.-H."/>
            <person name="Song I."/>
            <person name="Kim S."/>
            <person name="Choi T."/>
            <person name="Kim D."/>
            <person name="Ryu S."/>
            <person name="Kim W."/>
        </authorList>
    </citation>
    <scope>NUCLEOTIDE SEQUENCE [LARGE SCALE GENOMIC DNA]</scope>
    <source>
        <tissue evidence="2">Muscle</tissue>
    </source>
</reference>
<sequence length="69" mass="7603">MSGRRKTRRSTGEPSSQTPGRTLGTRVLPGFHGPHRGSFWDHAKNNSCTSSSLKKNTLLWVFPSSDCSL</sequence>
<evidence type="ECO:0000313" key="2">
    <source>
        <dbReference type="EMBL" id="MPC57179.1"/>
    </source>
</evidence>
<evidence type="ECO:0000313" key="3">
    <source>
        <dbReference type="Proteomes" id="UP000324222"/>
    </source>
</evidence>
<gene>
    <name evidence="2" type="ORF">E2C01_051154</name>
</gene>
<protein>
    <submittedName>
        <fullName evidence="2">Uncharacterized protein</fullName>
    </submittedName>
</protein>
<proteinExistence type="predicted"/>
<dbReference type="AlphaFoldDB" id="A0A5B7GHY0"/>
<comment type="caution">
    <text evidence="2">The sequence shown here is derived from an EMBL/GenBank/DDBJ whole genome shotgun (WGS) entry which is preliminary data.</text>
</comment>
<accession>A0A5B7GHY0</accession>
<dbReference type="EMBL" id="VSRR010014567">
    <property type="protein sequence ID" value="MPC57179.1"/>
    <property type="molecule type" value="Genomic_DNA"/>
</dbReference>
<name>A0A5B7GHY0_PORTR</name>